<feature type="transmembrane region" description="Helical" evidence="7">
    <location>
        <begin position="28"/>
        <end position="47"/>
    </location>
</feature>
<gene>
    <name evidence="9" type="ORF">BFG52_00805</name>
</gene>
<evidence type="ECO:0000256" key="6">
    <source>
        <dbReference type="ARBA" id="ARBA00023136"/>
    </source>
</evidence>
<keyword evidence="3" id="KW-1003">Cell membrane</keyword>
<protein>
    <submittedName>
        <fullName evidence="9">ABC transporter permease</fullName>
    </submittedName>
</protein>
<name>A0A1B2LVS9_9GAMM</name>
<comment type="subcellular location">
    <subcellularLocation>
        <location evidence="1 7">Cell membrane</location>
        <topology evidence="1 7">Multi-pass membrane protein</topology>
    </subcellularLocation>
</comment>
<dbReference type="GO" id="GO:0005886">
    <property type="term" value="C:plasma membrane"/>
    <property type="evidence" value="ECO:0007669"/>
    <property type="project" value="UniProtKB-SubCell"/>
</dbReference>
<dbReference type="KEGG" id="ala:BFG52_00805"/>
<proteinExistence type="inferred from homology"/>
<reference evidence="9 10" key="1">
    <citation type="submission" date="2016-08" db="EMBL/GenBank/DDBJ databases">
        <authorList>
            <person name="Seilhamer J.J."/>
        </authorList>
    </citation>
    <scope>NUCLEOTIDE SEQUENCE [LARGE SCALE GENOMIC DNA]</scope>
    <source>
        <strain evidence="9 10">BRTC-1</strain>
    </source>
</reference>
<dbReference type="AlphaFoldDB" id="A0A1B2LVS9"/>
<dbReference type="PANTHER" id="PTHR30151">
    <property type="entry name" value="ALKANE SULFONATE ABC TRANSPORTER-RELATED, MEMBRANE SUBUNIT"/>
    <property type="match status" value="1"/>
</dbReference>
<dbReference type="Gene3D" id="1.10.3720.10">
    <property type="entry name" value="MetI-like"/>
    <property type="match status" value="2"/>
</dbReference>
<evidence type="ECO:0000256" key="7">
    <source>
        <dbReference type="RuleBase" id="RU363032"/>
    </source>
</evidence>
<keyword evidence="4 7" id="KW-0812">Transmembrane</keyword>
<feature type="transmembrane region" description="Helical" evidence="7">
    <location>
        <begin position="238"/>
        <end position="258"/>
    </location>
</feature>
<evidence type="ECO:0000256" key="5">
    <source>
        <dbReference type="ARBA" id="ARBA00022989"/>
    </source>
</evidence>
<feature type="transmembrane region" description="Helical" evidence="7">
    <location>
        <begin position="89"/>
        <end position="108"/>
    </location>
</feature>
<feature type="domain" description="ABC transmembrane type-1" evidence="8">
    <location>
        <begin position="343"/>
        <end position="524"/>
    </location>
</feature>
<evidence type="ECO:0000256" key="4">
    <source>
        <dbReference type="ARBA" id="ARBA00022692"/>
    </source>
</evidence>
<feature type="transmembrane region" description="Helical" evidence="7">
    <location>
        <begin position="449"/>
        <end position="466"/>
    </location>
</feature>
<organism evidence="9 10">
    <name type="scientific">Acinetobacter larvae</name>
    <dbReference type="NCBI Taxonomy" id="1789224"/>
    <lineage>
        <taxon>Bacteria</taxon>
        <taxon>Pseudomonadati</taxon>
        <taxon>Pseudomonadota</taxon>
        <taxon>Gammaproteobacteria</taxon>
        <taxon>Moraxellales</taxon>
        <taxon>Moraxellaceae</taxon>
        <taxon>Acinetobacter</taxon>
    </lineage>
</organism>
<feature type="transmembrane region" description="Helical" evidence="7">
    <location>
        <begin position="382"/>
        <end position="403"/>
    </location>
</feature>
<dbReference type="STRING" id="1789224.BFG52_00805"/>
<dbReference type="Proteomes" id="UP000093391">
    <property type="component" value="Chromosome"/>
</dbReference>
<dbReference type="InterPro" id="IPR035906">
    <property type="entry name" value="MetI-like_sf"/>
</dbReference>
<dbReference type="FunFam" id="1.10.3720.10:FF:000003">
    <property type="entry name" value="Aliphatic sulfonate ABC transporter permease"/>
    <property type="match status" value="1"/>
</dbReference>
<dbReference type="CDD" id="cd06261">
    <property type="entry name" value="TM_PBP2"/>
    <property type="match status" value="2"/>
</dbReference>
<keyword evidence="6 7" id="KW-0472">Membrane</keyword>
<evidence type="ECO:0000313" key="10">
    <source>
        <dbReference type="Proteomes" id="UP000093391"/>
    </source>
</evidence>
<keyword evidence="5 7" id="KW-1133">Transmembrane helix</keyword>
<dbReference type="PANTHER" id="PTHR30151:SF38">
    <property type="entry name" value="ALIPHATIC SULFONATES TRANSPORT PERMEASE PROTEIN SSUC-RELATED"/>
    <property type="match status" value="1"/>
</dbReference>
<feature type="transmembrane region" description="Helical" evidence="7">
    <location>
        <begin position="120"/>
        <end position="142"/>
    </location>
</feature>
<evidence type="ECO:0000256" key="1">
    <source>
        <dbReference type="ARBA" id="ARBA00004651"/>
    </source>
</evidence>
<dbReference type="GO" id="GO:0042918">
    <property type="term" value="P:alkanesulfonate transmembrane transport"/>
    <property type="evidence" value="ECO:0007669"/>
    <property type="project" value="UniProtKB-ARBA"/>
</dbReference>
<sequence length="539" mass="60366">MTTLHRKALENSAQPKPLLRQIKHYNALLSRLVTPLLLPLVIFILWWCAANLHWMPSQILPSPQQTFHSAWQLLQADLLWHVGLSLERLLLGMISGVLAGLVIGMALGRIHWLDKLVSPIFYALALIPTLAWLPILMMWLGIENSLKVFLIFKASLIPIVIHCHSAVRDIPPSLQEMAQVLQLSPYQRFRKLLLPAILPAFMTGLRLAVAASWTTLIAVELLASSDGIGYLMVNSRQLFQLDVVFVCIAAIALIGVLLDALFYRLEQKVVYWPPAALSIWHNKSARTVWSDYALKLIVPLLLLVLWRVGSHLYWFDAQLLPAPEQVLHCLWQELTEGSLLHALHHSLYRAVVGFLVGGVLGIAAGLWLGLNQQLEPFVAPSLNVLRLIAIFAWIPLITAWFGLGDQAKLVFVSLATFFPFYIATWRGVQGLSQQLFDVTAILQLNYWQRLIYLVLPSISPAVFAGLRIALLYAWMASFGVEYLMGSGIGVGTYMMSAQQHFEMDKVIAATVLVAILGAFLAWTGTKLEIYASSWRNHQS</sequence>
<feature type="transmembrane region" description="Helical" evidence="7">
    <location>
        <begin position="409"/>
        <end position="428"/>
    </location>
</feature>
<feature type="transmembrane region" description="Helical" evidence="7">
    <location>
        <begin position="347"/>
        <end position="370"/>
    </location>
</feature>
<keyword evidence="2 7" id="KW-0813">Transport</keyword>
<feature type="domain" description="ABC transmembrane type-1" evidence="8">
    <location>
        <begin position="82"/>
        <end position="266"/>
    </location>
</feature>
<dbReference type="RefSeq" id="WP_067551303.1">
    <property type="nucleotide sequence ID" value="NZ_CP016895.1"/>
</dbReference>
<dbReference type="Pfam" id="PF00528">
    <property type="entry name" value="BPD_transp_1"/>
    <property type="match status" value="2"/>
</dbReference>
<comment type="similarity">
    <text evidence="7">Belongs to the binding-protein-dependent transport system permease family.</text>
</comment>
<dbReference type="PROSITE" id="PS50928">
    <property type="entry name" value="ABC_TM1"/>
    <property type="match status" value="2"/>
</dbReference>
<evidence type="ECO:0000313" key="9">
    <source>
        <dbReference type="EMBL" id="AOA57037.1"/>
    </source>
</evidence>
<dbReference type="EMBL" id="CP016895">
    <property type="protein sequence ID" value="AOA57037.1"/>
    <property type="molecule type" value="Genomic_DNA"/>
</dbReference>
<feature type="transmembrane region" description="Helical" evidence="7">
    <location>
        <begin position="506"/>
        <end position="525"/>
    </location>
</feature>
<keyword evidence="10" id="KW-1185">Reference proteome</keyword>
<dbReference type="SUPFAM" id="SSF161098">
    <property type="entry name" value="MetI-like"/>
    <property type="match status" value="2"/>
</dbReference>
<dbReference type="OrthoDB" id="5298727at2"/>
<evidence type="ECO:0000256" key="2">
    <source>
        <dbReference type="ARBA" id="ARBA00022448"/>
    </source>
</evidence>
<feature type="transmembrane region" description="Helical" evidence="7">
    <location>
        <begin position="472"/>
        <end position="494"/>
    </location>
</feature>
<accession>A0A1B2LVS9</accession>
<evidence type="ECO:0000259" key="8">
    <source>
        <dbReference type="PROSITE" id="PS50928"/>
    </source>
</evidence>
<evidence type="ECO:0000256" key="3">
    <source>
        <dbReference type="ARBA" id="ARBA00022475"/>
    </source>
</evidence>
<dbReference type="InterPro" id="IPR000515">
    <property type="entry name" value="MetI-like"/>
</dbReference>
<feature type="transmembrane region" description="Helical" evidence="7">
    <location>
        <begin position="292"/>
        <end position="314"/>
    </location>
</feature>